<dbReference type="GO" id="GO:0008496">
    <property type="term" value="F:mannan endo-1,6-alpha-mannosidase activity"/>
    <property type="evidence" value="ECO:0007669"/>
    <property type="project" value="UniProtKB-UniRule"/>
</dbReference>
<accession>A0AAE0WHP6</accession>
<keyword evidence="13" id="KW-1185">Reference proteome</keyword>
<dbReference type="EC" id="3.2.1.101" evidence="3 8"/>
<evidence type="ECO:0000256" key="3">
    <source>
        <dbReference type="ARBA" id="ARBA00012350"/>
    </source>
</evidence>
<proteinExistence type="inferred from homology"/>
<comment type="catalytic activity">
    <reaction evidence="1 8">
        <text>Random hydrolysis of (1-&gt;6)-alpha-D-mannosidic linkages in unbranched (1-&gt;6)-mannans.</text>
        <dbReference type="EC" id="3.2.1.101"/>
    </reaction>
</comment>
<evidence type="ECO:0000313" key="12">
    <source>
        <dbReference type="EMBL" id="KAK3671669.1"/>
    </source>
</evidence>
<feature type="compositionally biased region" description="Polar residues" evidence="9">
    <location>
        <begin position="363"/>
        <end position="381"/>
    </location>
</feature>
<keyword evidence="7 8" id="KW-0326">Glycosidase</keyword>
<dbReference type="SUPFAM" id="SSF48208">
    <property type="entry name" value="Six-hairpin glycosidases"/>
    <property type="match status" value="1"/>
</dbReference>
<feature type="region of interest" description="Disordered" evidence="9">
    <location>
        <begin position="363"/>
        <end position="390"/>
    </location>
</feature>
<dbReference type="AlphaFoldDB" id="A0AAE0WHP6"/>
<dbReference type="Proteomes" id="UP001274830">
    <property type="component" value="Unassembled WGS sequence"/>
</dbReference>
<comment type="similarity">
    <text evidence="2 8">Belongs to the glycosyl hydrolase 76 family.</text>
</comment>
<keyword evidence="10" id="KW-1133">Transmembrane helix</keyword>
<dbReference type="EMBL" id="JAUTXT010000040">
    <property type="protein sequence ID" value="KAK3671669.1"/>
    <property type="molecule type" value="Genomic_DNA"/>
</dbReference>
<dbReference type="Gene3D" id="1.50.10.20">
    <property type="match status" value="1"/>
</dbReference>
<evidence type="ECO:0000256" key="5">
    <source>
        <dbReference type="ARBA" id="ARBA00022801"/>
    </source>
</evidence>
<evidence type="ECO:0000256" key="10">
    <source>
        <dbReference type="SAM" id="Phobius"/>
    </source>
</evidence>
<keyword evidence="10" id="KW-0812">Transmembrane</keyword>
<protein>
    <recommendedName>
        <fullName evidence="3 8">Mannan endo-1,6-alpha-mannosidase</fullName>
        <ecNumber evidence="3 8">3.2.1.101</ecNumber>
    </recommendedName>
</protein>
<dbReference type="Pfam" id="PF03663">
    <property type="entry name" value="Glyco_hydro_76"/>
    <property type="match status" value="2"/>
</dbReference>
<dbReference type="GO" id="GO:0016052">
    <property type="term" value="P:carbohydrate catabolic process"/>
    <property type="evidence" value="ECO:0007669"/>
    <property type="project" value="InterPro"/>
</dbReference>
<keyword evidence="10" id="KW-0472">Membrane</keyword>
<feature type="chain" id="PRO_5042111244" description="Mannan endo-1,6-alpha-mannosidase" evidence="11">
    <location>
        <begin position="20"/>
        <end position="421"/>
    </location>
</feature>
<dbReference type="InterPro" id="IPR008928">
    <property type="entry name" value="6-hairpin_glycosidase_sf"/>
</dbReference>
<reference evidence="12" key="1">
    <citation type="submission" date="2023-07" db="EMBL/GenBank/DDBJ databases">
        <title>Black Yeasts Isolated from many extreme environments.</title>
        <authorList>
            <person name="Coleine C."/>
            <person name="Stajich J.E."/>
            <person name="Selbmann L."/>
        </authorList>
    </citation>
    <scope>NUCLEOTIDE SEQUENCE</scope>
    <source>
        <strain evidence="12">CCFEE 5485</strain>
    </source>
</reference>
<keyword evidence="5 8" id="KW-0378">Hydrolase</keyword>
<keyword evidence="4 11" id="KW-0732">Signal</keyword>
<evidence type="ECO:0000256" key="8">
    <source>
        <dbReference type="PIRNR" id="PIRNR016302"/>
    </source>
</evidence>
<gene>
    <name evidence="12" type="ORF">LTR78_008402</name>
</gene>
<organism evidence="12 13">
    <name type="scientific">Recurvomyces mirabilis</name>
    <dbReference type="NCBI Taxonomy" id="574656"/>
    <lineage>
        <taxon>Eukaryota</taxon>
        <taxon>Fungi</taxon>
        <taxon>Dikarya</taxon>
        <taxon>Ascomycota</taxon>
        <taxon>Pezizomycotina</taxon>
        <taxon>Dothideomycetes</taxon>
        <taxon>Dothideomycetidae</taxon>
        <taxon>Mycosphaerellales</taxon>
        <taxon>Teratosphaeriaceae</taxon>
        <taxon>Recurvomyces</taxon>
    </lineage>
</organism>
<comment type="caution">
    <text evidence="12">The sequence shown here is derived from an EMBL/GenBank/DDBJ whole genome shotgun (WGS) entry which is preliminary data.</text>
</comment>
<evidence type="ECO:0000256" key="7">
    <source>
        <dbReference type="ARBA" id="ARBA00023295"/>
    </source>
</evidence>
<evidence type="ECO:0000256" key="1">
    <source>
        <dbReference type="ARBA" id="ARBA00001452"/>
    </source>
</evidence>
<feature type="transmembrane region" description="Helical" evidence="10">
    <location>
        <begin position="400"/>
        <end position="420"/>
    </location>
</feature>
<evidence type="ECO:0000256" key="6">
    <source>
        <dbReference type="ARBA" id="ARBA00023180"/>
    </source>
</evidence>
<sequence>MSLYQVWLTLTVIVQPCLAIQLDVTSTESLKAASGTVANGMMKYYSGNETGNWPGNLPSPYYWWHAGAMFMTMVDYWYTTGDTTYNTNTIQAMDWQAGEQGIFMPANQTTTEGNDDQVFWAFAAMTAAEFNFPSLEADYPSWLAMAQGVFNEQARRWDSTTCGGGLRWQIFPTNNGYNYKNSVANGGFFQLASRLARYTGNQTYVDWGTKSWEWFEGSVLFDNATYAINDGTDDTANCVLADHTQWSYNYGIYLGGLAYLYNHTKDDRWLPPLQGILNRTLTEFFPASMGNKIAVEVAFWPYLQASAQGVAGQCDGGSDGVTCGMEWNSTKWDGTYGIGQQLSALSVIQANLIQTSRLGAPFTSDTGGTSQGDPNAGSGSDNPGLGSEYTRTIKSADKGGAGFLTLLAVGSTLGGAYFLVT</sequence>
<keyword evidence="6" id="KW-0325">Glycoprotein</keyword>
<evidence type="ECO:0000313" key="13">
    <source>
        <dbReference type="Proteomes" id="UP001274830"/>
    </source>
</evidence>
<evidence type="ECO:0000256" key="4">
    <source>
        <dbReference type="ARBA" id="ARBA00022729"/>
    </source>
</evidence>
<evidence type="ECO:0000256" key="2">
    <source>
        <dbReference type="ARBA" id="ARBA00009699"/>
    </source>
</evidence>
<name>A0AAE0WHP6_9PEZI</name>
<dbReference type="PIRSF" id="PIRSF016302">
    <property type="entry name" value="Man_a_manosd"/>
    <property type="match status" value="1"/>
</dbReference>
<evidence type="ECO:0000256" key="11">
    <source>
        <dbReference type="SAM" id="SignalP"/>
    </source>
</evidence>
<dbReference type="PANTHER" id="PTHR12145">
    <property type="entry name" value="MANNAN ENDO-1,6-ALPHA-MANNOSIDASE DCW1"/>
    <property type="match status" value="1"/>
</dbReference>
<feature type="signal peptide" evidence="11">
    <location>
        <begin position="1"/>
        <end position="19"/>
    </location>
</feature>
<dbReference type="InterPro" id="IPR005198">
    <property type="entry name" value="Glyco_hydro_76"/>
</dbReference>
<dbReference type="PANTHER" id="PTHR12145:SF36">
    <property type="entry name" value="MANNAN ENDO-1,6-ALPHA-MANNOSIDASE DCW1"/>
    <property type="match status" value="1"/>
</dbReference>
<dbReference type="InterPro" id="IPR014480">
    <property type="entry name" value="Mannan-1_6-alpha_mannosidase"/>
</dbReference>
<dbReference type="GO" id="GO:0009272">
    <property type="term" value="P:fungal-type cell wall biogenesis"/>
    <property type="evidence" value="ECO:0007669"/>
    <property type="project" value="TreeGrafter"/>
</dbReference>
<evidence type="ECO:0000256" key="9">
    <source>
        <dbReference type="SAM" id="MobiDB-lite"/>
    </source>
</evidence>